<dbReference type="InterPro" id="IPR029060">
    <property type="entry name" value="PIN-like_dom_sf"/>
</dbReference>
<dbReference type="AlphaFoldDB" id="A0AAV0B9K7"/>
<protein>
    <submittedName>
        <fullName evidence="3">PIN domain-domain-containing protein</fullName>
    </submittedName>
</protein>
<accession>A0AAV0B9K7</accession>
<sequence length="673" mass="76977">MTTRVDDGSDGAAGAGSVEHSTQADDLVQSLRQFSDQFRDIRSEAVMTDDFRHSASTSRDLSNIKLLVLDTNILISHLSLVEWVGDLLVEARKMGLGSGHRCGLLIPRMVRAEIDKHKMPRNRNQNLVTMLEPVPNRPGNDLSNSSHNPSLRYLSTGSRRGTSQPVTISLFEAASRVIRWMTRLYQNTPENFEVLKFQTKEEILDHGLSHSKDHQNPLMSPDAHILDCALYFKQKVAPWAGEVALLTNDKALYLDARIHEIPALMIQPGFNVHSLLNLFDPELAVDIEELVKHVNLHQMIMFDLYRRSNFSRTEESKNYSVISQQQLHQQRDESQAICQQHPATIHTTSDHHSNYKSLPPAQVCDRDQPHVSNQSQVVSMDIEPDTLGPNEISIMPVFPVLLERYFFVLSPLPSPPLLCLHYHIQQSVAVLLRQTLFEHLLHSMANGRLEELYRIVWVALNRRQHSPASSPIRDPNRWTAVECLMIIDELWIDGTCKIFEGSGSLNEEAEVMREGCDDDFDERTLRDSTSDQTLTSGTKTTALPVSRWTDDLPSGSRFGRICRSDQPMYDCKRVRRTVQVLMGRLETFLVDDLPRDNPNSWSSLLWDSLIEDVHLLMRCSNMCERIVDEGEKIDGTNDDGENERARMTERLRRVELRIIENWRDEVVRIFKHS</sequence>
<dbReference type="Gene3D" id="3.40.50.1010">
    <property type="entry name" value="5'-nuclease"/>
    <property type="match status" value="1"/>
</dbReference>
<feature type="domain" description="PIN" evidence="2">
    <location>
        <begin position="67"/>
        <end position="264"/>
    </location>
</feature>
<proteinExistence type="predicted"/>
<evidence type="ECO:0000259" key="2">
    <source>
        <dbReference type="Pfam" id="PF13638"/>
    </source>
</evidence>
<dbReference type="SUPFAM" id="SSF88723">
    <property type="entry name" value="PIN domain-like"/>
    <property type="match status" value="1"/>
</dbReference>
<dbReference type="Pfam" id="PF13638">
    <property type="entry name" value="PIN_4"/>
    <property type="match status" value="1"/>
</dbReference>
<name>A0AAV0B9K7_PHAPC</name>
<dbReference type="Proteomes" id="UP001153365">
    <property type="component" value="Unassembled WGS sequence"/>
</dbReference>
<comment type="caution">
    <text evidence="3">The sequence shown here is derived from an EMBL/GenBank/DDBJ whole genome shotgun (WGS) entry which is preliminary data.</text>
</comment>
<dbReference type="InterPro" id="IPR002716">
    <property type="entry name" value="PIN_dom"/>
</dbReference>
<dbReference type="PANTHER" id="PTHR16161">
    <property type="entry name" value="TRANSCRIPTIONAL PROTEIN SWT1"/>
    <property type="match status" value="1"/>
</dbReference>
<evidence type="ECO:0000313" key="3">
    <source>
        <dbReference type="EMBL" id="CAH7682214.1"/>
    </source>
</evidence>
<organism evidence="3 4">
    <name type="scientific">Phakopsora pachyrhizi</name>
    <name type="common">Asian soybean rust disease fungus</name>
    <dbReference type="NCBI Taxonomy" id="170000"/>
    <lineage>
        <taxon>Eukaryota</taxon>
        <taxon>Fungi</taxon>
        <taxon>Dikarya</taxon>
        <taxon>Basidiomycota</taxon>
        <taxon>Pucciniomycotina</taxon>
        <taxon>Pucciniomycetes</taxon>
        <taxon>Pucciniales</taxon>
        <taxon>Phakopsoraceae</taxon>
        <taxon>Phakopsora</taxon>
    </lineage>
</organism>
<dbReference type="GO" id="GO:0004540">
    <property type="term" value="F:RNA nuclease activity"/>
    <property type="evidence" value="ECO:0007669"/>
    <property type="project" value="UniProtKB-ARBA"/>
</dbReference>
<feature type="region of interest" description="Disordered" evidence="1">
    <location>
        <begin position="1"/>
        <end position="21"/>
    </location>
</feature>
<reference evidence="3" key="1">
    <citation type="submission" date="2022-06" db="EMBL/GenBank/DDBJ databases">
        <authorList>
            <consortium name="SYNGENTA / RWTH Aachen University"/>
        </authorList>
    </citation>
    <scope>NUCLEOTIDE SEQUENCE</scope>
</reference>
<dbReference type="PANTHER" id="PTHR16161:SF0">
    <property type="entry name" value="TRANSCRIPTIONAL PROTEIN SWT1"/>
    <property type="match status" value="1"/>
</dbReference>
<gene>
    <name evidence="3" type="ORF">PPACK8108_LOCUS14999</name>
</gene>
<keyword evidence="4" id="KW-1185">Reference proteome</keyword>
<dbReference type="GO" id="GO:0005634">
    <property type="term" value="C:nucleus"/>
    <property type="evidence" value="ECO:0007669"/>
    <property type="project" value="TreeGrafter"/>
</dbReference>
<evidence type="ECO:0000256" key="1">
    <source>
        <dbReference type="SAM" id="MobiDB-lite"/>
    </source>
</evidence>
<evidence type="ECO:0000313" key="4">
    <source>
        <dbReference type="Proteomes" id="UP001153365"/>
    </source>
</evidence>
<dbReference type="InterPro" id="IPR052626">
    <property type="entry name" value="SWT1_Regulator"/>
</dbReference>
<dbReference type="EMBL" id="CALTRL010003946">
    <property type="protein sequence ID" value="CAH7682214.1"/>
    <property type="molecule type" value="Genomic_DNA"/>
</dbReference>